<name>T1GDK0_MEGSC</name>
<accession>T1GDK0</accession>
<dbReference type="HOGENOM" id="CLU_2944368_0_0_1"/>
<proteinExistence type="predicted"/>
<protein>
    <submittedName>
        <fullName evidence="1">Uncharacterized protein</fullName>
    </submittedName>
</protein>
<dbReference type="EnsemblMetazoa" id="MESCA001389-RA">
    <property type="protein sequence ID" value="MESCA001389-PA"/>
    <property type="gene ID" value="MESCA001389"/>
</dbReference>
<sequence length="60" mass="6668">MVVSSFAFSNLSIPFSSIVAKDFAISEMYTICPKVRMASLRNCSTQLEQEQVLIGYSIKS</sequence>
<keyword evidence="2" id="KW-1185">Reference proteome</keyword>
<reference evidence="2" key="1">
    <citation type="submission" date="2013-02" db="EMBL/GenBank/DDBJ databases">
        <authorList>
            <person name="Hughes D."/>
        </authorList>
    </citation>
    <scope>NUCLEOTIDE SEQUENCE</scope>
    <source>
        <strain>Durham</strain>
        <strain evidence="2">NC isolate 2 -- Noor lab</strain>
    </source>
</reference>
<evidence type="ECO:0000313" key="1">
    <source>
        <dbReference type="EnsemblMetazoa" id="MESCA001389-PA"/>
    </source>
</evidence>
<dbReference type="EMBL" id="CAQQ02040222">
    <property type="status" value="NOT_ANNOTATED_CDS"/>
    <property type="molecule type" value="Genomic_DNA"/>
</dbReference>
<dbReference type="EMBL" id="CAQQ02040223">
    <property type="status" value="NOT_ANNOTATED_CDS"/>
    <property type="molecule type" value="Genomic_DNA"/>
</dbReference>
<reference evidence="1" key="2">
    <citation type="submission" date="2015-06" db="UniProtKB">
        <authorList>
            <consortium name="EnsemblMetazoa"/>
        </authorList>
    </citation>
    <scope>IDENTIFICATION</scope>
</reference>
<dbReference type="AlphaFoldDB" id="T1GDK0"/>
<evidence type="ECO:0000313" key="2">
    <source>
        <dbReference type="Proteomes" id="UP000015102"/>
    </source>
</evidence>
<dbReference type="Proteomes" id="UP000015102">
    <property type="component" value="Unassembled WGS sequence"/>
</dbReference>
<organism evidence="1 2">
    <name type="scientific">Megaselia scalaris</name>
    <name type="common">Humpbacked fly</name>
    <name type="synonym">Phora scalaris</name>
    <dbReference type="NCBI Taxonomy" id="36166"/>
    <lineage>
        <taxon>Eukaryota</taxon>
        <taxon>Metazoa</taxon>
        <taxon>Ecdysozoa</taxon>
        <taxon>Arthropoda</taxon>
        <taxon>Hexapoda</taxon>
        <taxon>Insecta</taxon>
        <taxon>Pterygota</taxon>
        <taxon>Neoptera</taxon>
        <taxon>Endopterygota</taxon>
        <taxon>Diptera</taxon>
        <taxon>Brachycera</taxon>
        <taxon>Muscomorpha</taxon>
        <taxon>Platypezoidea</taxon>
        <taxon>Phoridae</taxon>
        <taxon>Megaseliini</taxon>
        <taxon>Megaselia</taxon>
    </lineage>
</organism>